<dbReference type="OrthoDB" id="539709at2759"/>
<gene>
    <name evidence="2" type="ORF">CFOL_v3_33035</name>
</gene>
<feature type="transmembrane region" description="Helical" evidence="1">
    <location>
        <begin position="266"/>
        <end position="285"/>
    </location>
</feature>
<evidence type="ECO:0000313" key="3">
    <source>
        <dbReference type="Proteomes" id="UP000187406"/>
    </source>
</evidence>
<evidence type="ECO:0000313" key="2">
    <source>
        <dbReference type="EMBL" id="GAV89621.1"/>
    </source>
</evidence>
<keyword evidence="1" id="KW-0812">Transmembrane</keyword>
<feature type="transmembrane region" description="Helical" evidence="1">
    <location>
        <begin position="20"/>
        <end position="42"/>
    </location>
</feature>
<organism evidence="2 3">
    <name type="scientific">Cephalotus follicularis</name>
    <name type="common">Albany pitcher plant</name>
    <dbReference type="NCBI Taxonomy" id="3775"/>
    <lineage>
        <taxon>Eukaryota</taxon>
        <taxon>Viridiplantae</taxon>
        <taxon>Streptophyta</taxon>
        <taxon>Embryophyta</taxon>
        <taxon>Tracheophyta</taxon>
        <taxon>Spermatophyta</taxon>
        <taxon>Magnoliopsida</taxon>
        <taxon>eudicotyledons</taxon>
        <taxon>Gunneridae</taxon>
        <taxon>Pentapetalae</taxon>
        <taxon>rosids</taxon>
        <taxon>fabids</taxon>
        <taxon>Oxalidales</taxon>
        <taxon>Cephalotaceae</taxon>
        <taxon>Cephalotus</taxon>
    </lineage>
</organism>
<keyword evidence="1" id="KW-0472">Membrane</keyword>
<proteinExistence type="predicted"/>
<reference evidence="3" key="1">
    <citation type="submission" date="2016-04" db="EMBL/GenBank/DDBJ databases">
        <title>Cephalotus genome sequencing.</title>
        <authorList>
            <person name="Fukushima K."/>
            <person name="Hasebe M."/>
            <person name="Fang X."/>
        </authorList>
    </citation>
    <scope>NUCLEOTIDE SEQUENCE [LARGE SCALE GENOMIC DNA]</scope>
    <source>
        <strain evidence="3">cv. St1</strain>
    </source>
</reference>
<accession>A0A1Q3DAZ7</accession>
<dbReference type="EMBL" id="BDDD01005626">
    <property type="protein sequence ID" value="GAV89621.1"/>
    <property type="molecule type" value="Genomic_DNA"/>
</dbReference>
<feature type="transmembrane region" description="Helical" evidence="1">
    <location>
        <begin position="139"/>
        <end position="159"/>
    </location>
</feature>
<feature type="transmembrane region" description="Helical" evidence="1">
    <location>
        <begin position="54"/>
        <end position="72"/>
    </location>
</feature>
<sequence>MTFNIPSLPFLESACDITSLSLIAALLLLSLLSLIFIFYLRLKSRSSLHLQKFNSLWTVRFLLVIFISLWGFNELLRLPFFRRGNLSTFLPHLTLKEQANLCKIHAVLSLGFLEPGFLVTLLFLVTVSFKEKIPRGWRAIVFVFATCLPVFLLQILFLFHKKLESRFPSFSHRSWILYRTGFGDETVLCTYPLVSTILFGAFGSVYTLSFFVSCWRVVSLVINKGLRIRIYGLTFTILVALPLQILCLGLSVMWSPEEQAYRGVELVVFLSALTCAAAGEGILVIKPIADSLAAGGVFCHRVTPSVRLGRDIEASS</sequence>
<feature type="transmembrane region" description="Helical" evidence="1">
    <location>
        <begin position="230"/>
        <end position="254"/>
    </location>
</feature>
<dbReference type="STRING" id="3775.A0A1Q3DAZ7"/>
<protein>
    <submittedName>
        <fullName evidence="2">Uncharacterized protein</fullName>
    </submittedName>
</protein>
<dbReference type="PANTHER" id="PTHR34116">
    <property type="entry name" value="PLASMINOGEN ACTIVATOR INHIBITOR"/>
    <property type="match status" value="1"/>
</dbReference>
<name>A0A1Q3DAZ7_CEPFO</name>
<comment type="caution">
    <text evidence="2">The sequence shown here is derived from an EMBL/GenBank/DDBJ whole genome shotgun (WGS) entry which is preliminary data.</text>
</comment>
<feature type="transmembrane region" description="Helical" evidence="1">
    <location>
        <begin position="197"/>
        <end position="218"/>
    </location>
</feature>
<keyword evidence="1" id="KW-1133">Transmembrane helix</keyword>
<dbReference type="Proteomes" id="UP000187406">
    <property type="component" value="Unassembled WGS sequence"/>
</dbReference>
<keyword evidence="3" id="KW-1185">Reference proteome</keyword>
<evidence type="ECO:0000256" key="1">
    <source>
        <dbReference type="SAM" id="Phobius"/>
    </source>
</evidence>
<dbReference type="AlphaFoldDB" id="A0A1Q3DAZ7"/>
<dbReference type="InParanoid" id="A0A1Q3DAZ7"/>
<dbReference type="PANTHER" id="PTHR34116:SF9">
    <property type="entry name" value="OS08G0346600 PROTEIN"/>
    <property type="match status" value="1"/>
</dbReference>
<feature type="transmembrane region" description="Helical" evidence="1">
    <location>
        <begin position="104"/>
        <end position="127"/>
    </location>
</feature>